<comment type="subcellular location">
    <subcellularLocation>
        <location evidence="10">Cytoplasm</location>
    </subcellularLocation>
</comment>
<evidence type="ECO:0000256" key="11">
    <source>
        <dbReference type="RuleBase" id="RU003313"/>
    </source>
</evidence>
<dbReference type="Gene3D" id="3.30.1360.120">
    <property type="entry name" value="Probable tRNA modification gtpase trme, domain 1"/>
    <property type="match status" value="1"/>
</dbReference>
<keyword evidence="5 10" id="KW-0547">Nucleotide-binding</keyword>
<feature type="binding site" evidence="10">
    <location>
        <position position="23"/>
    </location>
    <ligand>
        <name>(6S)-5-formyl-5,6,7,8-tetrahydrofolate</name>
        <dbReference type="ChEBI" id="CHEBI:57457"/>
    </ligand>
</feature>
<feature type="binding site" evidence="10">
    <location>
        <position position="250"/>
    </location>
    <ligand>
        <name>K(+)</name>
        <dbReference type="ChEBI" id="CHEBI:29103"/>
    </ligand>
</feature>
<dbReference type="Pfam" id="PF12631">
    <property type="entry name" value="MnmE_helical"/>
    <property type="match status" value="1"/>
</dbReference>
<dbReference type="GO" id="GO:0005525">
    <property type="term" value="F:GTP binding"/>
    <property type="evidence" value="ECO:0007669"/>
    <property type="project" value="UniProtKB-UniRule"/>
</dbReference>
<keyword evidence="7 10" id="KW-0460">Magnesium</keyword>
<dbReference type="InterPro" id="IPR027266">
    <property type="entry name" value="TrmE/GcvT-like"/>
</dbReference>
<feature type="binding site" evidence="10">
    <location>
        <position position="442"/>
    </location>
    <ligand>
        <name>(6S)-5-formyl-5,6,7,8-tetrahydrofolate</name>
        <dbReference type="ChEBI" id="CHEBI:57457"/>
    </ligand>
</feature>
<dbReference type="HAMAP" id="MF_00379">
    <property type="entry name" value="GTPase_MnmE"/>
    <property type="match status" value="1"/>
</dbReference>
<evidence type="ECO:0000256" key="10">
    <source>
        <dbReference type="HAMAP-Rule" id="MF_00379"/>
    </source>
</evidence>
<dbReference type="Proteomes" id="UP000680020">
    <property type="component" value="Unassembled WGS sequence"/>
</dbReference>
<evidence type="ECO:0000313" key="13">
    <source>
        <dbReference type="EMBL" id="MBS7824947.1"/>
    </source>
</evidence>
<feature type="binding site" evidence="10">
    <location>
        <position position="247"/>
    </location>
    <ligand>
        <name>K(+)</name>
        <dbReference type="ChEBI" id="CHEBI:29103"/>
    </ligand>
</feature>
<dbReference type="GO" id="GO:0002098">
    <property type="term" value="P:tRNA wobble uridine modification"/>
    <property type="evidence" value="ECO:0007669"/>
    <property type="project" value="TreeGrafter"/>
</dbReference>
<dbReference type="InterPro" id="IPR027417">
    <property type="entry name" value="P-loop_NTPase"/>
</dbReference>
<feature type="binding site" evidence="10">
    <location>
        <position position="81"/>
    </location>
    <ligand>
        <name>(6S)-5-formyl-5,6,7,8-tetrahydrofolate</name>
        <dbReference type="ChEBI" id="CHEBI:57457"/>
    </ligand>
</feature>
<evidence type="ECO:0000256" key="5">
    <source>
        <dbReference type="ARBA" id="ARBA00022741"/>
    </source>
</evidence>
<feature type="binding site" evidence="10">
    <location>
        <position position="230"/>
    </location>
    <ligand>
        <name>Mg(2+)</name>
        <dbReference type="ChEBI" id="CHEBI:18420"/>
    </ligand>
</feature>
<reference evidence="13" key="1">
    <citation type="submission" date="2021-03" db="EMBL/GenBank/DDBJ databases">
        <title>Identification and antibiotic profiling of Wohlfahrtiimonas chitiniclastica, an underestimated human pathogen.</title>
        <authorList>
            <person name="Kopf A."/>
            <person name="Bunk B."/>
            <person name="Coldewey S."/>
            <person name="Gunzer F."/>
            <person name="Riedel T."/>
            <person name="Schroettner P."/>
        </authorList>
    </citation>
    <scope>NUCLEOTIDE SEQUENCE</scope>
    <source>
        <strain evidence="13">DSM 100917</strain>
    </source>
</reference>
<dbReference type="PANTHER" id="PTHR42714">
    <property type="entry name" value="TRNA MODIFICATION GTPASE GTPBP3"/>
    <property type="match status" value="1"/>
</dbReference>
<dbReference type="InterPro" id="IPR025867">
    <property type="entry name" value="MnmE_helical"/>
</dbReference>
<protein>
    <recommendedName>
        <fullName evidence="10">tRNA modification GTPase MnmE</fullName>
        <ecNumber evidence="10">3.6.-.-</ecNumber>
    </recommendedName>
</protein>
<evidence type="ECO:0000256" key="2">
    <source>
        <dbReference type="ARBA" id="ARBA00022490"/>
    </source>
</evidence>
<evidence type="ECO:0000256" key="6">
    <source>
        <dbReference type="ARBA" id="ARBA00022801"/>
    </source>
</evidence>
<dbReference type="Pfam" id="PF10396">
    <property type="entry name" value="TrmE_N"/>
    <property type="match status" value="1"/>
</dbReference>
<accession>A0AB35C048</accession>
<keyword evidence="9 10" id="KW-0342">GTP-binding</keyword>
<dbReference type="InterPro" id="IPR005225">
    <property type="entry name" value="Small_GTP-bd"/>
</dbReference>
<dbReference type="Gene3D" id="1.20.120.430">
    <property type="entry name" value="tRNA modification GTPase MnmE domain 2"/>
    <property type="match status" value="1"/>
</dbReference>
<dbReference type="GO" id="GO:0030488">
    <property type="term" value="P:tRNA methylation"/>
    <property type="evidence" value="ECO:0007669"/>
    <property type="project" value="TreeGrafter"/>
</dbReference>
<dbReference type="InterPro" id="IPR018948">
    <property type="entry name" value="GTP-bd_TrmE_N"/>
</dbReference>
<dbReference type="EC" id="3.6.-.-" evidence="10"/>
<feature type="domain" description="TrmE-type G" evidence="12">
    <location>
        <begin position="216"/>
        <end position="366"/>
    </location>
</feature>
<sequence>MMKETTIAAIASGTSIGGVGIVRISGPESHAIGARIAKKEALVPRHATFTQFYDDNDEVMDEGLVIYFKGPNSFTGEECVELQGHGGLVVLNRLLKRVYALGAEPAKAGEFTERAFLNGKLDLVQAEAIHDLIMSQSEAQAKAAMNSLSGQFSAKTSTINDALIHLRVYVEATIDFSEEDIDFITDGNVLKRLDAVEGDIQALLASANQGKLLTDGVTVVLAGKPNAGKSSILNALSGEESAIVTDIAGTTRDTLKEQVVIHGLPLHIIDTAGLRETTDVIEQEGIRRTREAMKKADLILWIHDDRDQTIEEDPLLSSLNVPILHVRNKVDLTGKATGQTGNVIALSAKENQGVDLLRDAIVNIVQFQPTQGLFSARERHLIALKESLAHLAVAKNLLTAGHSIDLVAEEIRLAQDDIGLITGRFSTDELLGEIFSNFCIGK</sequence>
<dbReference type="Gene3D" id="3.40.50.300">
    <property type="entry name" value="P-loop containing nucleotide triphosphate hydrolases"/>
    <property type="match status" value="1"/>
</dbReference>
<comment type="similarity">
    <text evidence="1 10 11">Belongs to the TRAFAC class TrmE-Era-EngA-EngB-Septin-like GTPase superfamily. TrmE GTPase family.</text>
</comment>
<feature type="binding site" evidence="10">
    <location>
        <position position="251"/>
    </location>
    <ligand>
        <name>Mg(2+)</name>
        <dbReference type="ChEBI" id="CHEBI:18420"/>
    </ligand>
</feature>
<dbReference type="NCBIfam" id="NF003661">
    <property type="entry name" value="PRK05291.1-3"/>
    <property type="match status" value="1"/>
</dbReference>
<evidence type="ECO:0000256" key="1">
    <source>
        <dbReference type="ARBA" id="ARBA00011043"/>
    </source>
</evidence>
<gene>
    <name evidence="10 13" type="primary">mnmE</name>
    <name evidence="10" type="synonym">trmE</name>
    <name evidence="13" type="ORF">J7561_06985</name>
</gene>
<feature type="binding site" evidence="10">
    <location>
        <begin position="226"/>
        <end position="231"/>
    </location>
    <ligand>
        <name>GTP</name>
        <dbReference type="ChEBI" id="CHEBI:37565"/>
    </ligand>
</feature>
<keyword evidence="6 10" id="KW-0378">Hydrolase</keyword>
<name>A0AB35C048_9GAMM</name>
<evidence type="ECO:0000256" key="9">
    <source>
        <dbReference type="ARBA" id="ARBA00023134"/>
    </source>
</evidence>
<dbReference type="FunFam" id="3.40.50.300:FF:001376">
    <property type="entry name" value="tRNA modification GTPase MnmE"/>
    <property type="match status" value="1"/>
</dbReference>
<dbReference type="PANTHER" id="PTHR42714:SF2">
    <property type="entry name" value="TRNA MODIFICATION GTPASE GTPBP3, MITOCHONDRIAL"/>
    <property type="match status" value="1"/>
</dbReference>
<evidence type="ECO:0000313" key="14">
    <source>
        <dbReference type="Proteomes" id="UP000680020"/>
    </source>
</evidence>
<evidence type="ECO:0000256" key="7">
    <source>
        <dbReference type="ARBA" id="ARBA00022842"/>
    </source>
</evidence>
<dbReference type="InterPro" id="IPR031168">
    <property type="entry name" value="G_TrmE"/>
</dbReference>
<keyword evidence="8 10" id="KW-0630">Potassium</keyword>
<evidence type="ECO:0000256" key="8">
    <source>
        <dbReference type="ARBA" id="ARBA00022958"/>
    </source>
</evidence>
<proteinExistence type="inferred from homology"/>
<organism evidence="13 14">
    <name type="scientific">Wohlfahrtiimonas chitiniclastica</name>
    <dbReference type="NCBI Taxonomy" id="400946"/>
    <lineage>
        <taxon>Bacteria</taxon>
        <taxon>Pseudomonadati</taxon>
        <taxon>Pseudomonadota</taxon>
        <taxon>Gammaproteobacteria</taxon>
        <taxon>Cardiobacteriales</taxon>
        <taxon>Ignatzschineriaceae</taxon>
        <taxon>Wohlfahrtiimonas</taxon>
    </lineage>
</organism>
<dbReference type="InterPro" id="IPR006073">
    <property type="entry name" value="GTP-bd"/>
</dbReference>
<keyword evidence="2 10" id="KW-0963">Cytoplasm</keyword>
<dbReference type="SUPFAM" id="SSF52540">
    <property type="entry name" value="P-loop containing nucleoside triphosphate hydrolases"/>
    <property type="match status" value="1"/>
</dbReference>
<dbReference type="CDD" id="cd04164">
    <property type="entry name" value="trmE"/>
    <property type="match status" value="1"/>
</dbReference>
<dbReference type="GO" id="GO:0003924">
    <property type="term" value="F:GTPase activity"/>
    <property type="evidence" value="ECO:0007669"/>
    <property type="project" value="UniProtKB-UniRule"/>
</dbReference>
<dbReference type="NCBIfam" id="TIGR00450">
    <property type="entry name" value="mnmE_trmE_thdF"/>
    <property type="match status" value="1"/>
</dbReference>
<evidence type="ECO:0000259" key="12">
    <source>
        <dbReference type="PROSITE" id="PS51709"/>
    </source>
</evidence>
<feature type="binding site" evidence="10">
    <location>
        <begin position="245"/>
        <end position="251"/>
    </location>
    <ligand>
        <name>GTP</name>
        <dbReference type="ChEBI" id="CHEBI:37565"/>
    </ligand>
</feature>
<feature type="binding site" evidence="10">
    <location>
        <position position="245"/>
    </location>
    <ligand>
        <name>K(+)</name>
        <dbReference type="ChEBI" id="CHEBI:29103"/>
    </ligand>
</feature>
<comment type="cofactor">
    <cofactor evidence="10">
        <name>K(+)</name>
        <dbReference type="ChEBI" id="CHEBI:29103"/>
    </cofactor>
    <text evidence="10">Binds 1 potassium ion per subunit.</text>
</comment>
<dbReference type="PROSITE" id="PS51709">
    <property type="entry name" value="G_TRME"/>
    <property type="match status" value="1"/>
</dbReference>
<comment type="caution">
    <text evidence="10">Lacks conserved residue(s) required for the propagation of feature annotation.</text>
</comment>
<dbReference type="AlphaFoldDB" id="A0AB35C048"/>
<dbReference type="GO" id="GO:0005829">
    <property type="term" value="C:cytosol"/>
    <property type="evidence" value="ECO:0007669"/>
    <property type="project" value="TreeGrafter"/>
</dbReference>
<dbReference type="CDD" id="cd14858">
    <property type="entry name" value="TrmE_N"/>
    <property type="match status" value="1"/>
</dbReference>
<dbReference type="InterPro" id="IPR027368">
    <property type="entry name" value="MnmE_dom2"/>
</dbReference>
<comment type="caution">
    <text evidence="13">The sequence shown here is derived from an EMBL/GenBank/DDBJ whole genome shotgun (WGS) entry which is preliminary data.</text>
</comment>
<comment type="function">
    <text evidence="10">Exhibits a very high intrinsic GTPase hydrolysis rate. Involved in the addition of a carboxymethylaminomethyl (cmnm) group at the wobble position (U34) of certain tRNAs, forming tRNA-cmnm(5)s(2)U34.</text>
</comment>
<feature type="binding site" evidence="10">
    <location>
        <begin position="270"/>
        <end position="273"/>
    </location>
    <ligand>
        <name>GTP</name>
        <dbReference type="ChEBI" id="CHEBI:37565"/>
    </ligand>
</feature>
<dbReference type="InterPro" id="IPR004520">
    <property type="entry name" value="GTPase_MnmE"/>
</dbReference>
<comment type="subunit">
    <text evidence="10">Homodimer. Heterotetramer of two MnmE and two MnmG subunits.</text>
</comment>
<feature type="binding site" evidence="10">
    <location>
        <position position="120"/>
    </location>
    <ligand>
        <name>(6S)-5-formyl-5,6,7,8-tetrahydrofolate</name>
        <dbReference type="ChEBI" id="CHEBI:57457"/>
    </ligand>
</feature>
<dbReference type="RefSeq" id="WP_213404125.1">
    <property type="nucleotide sequence ID" value="NZ_JAGIBT010000006.1"/>
</dbReference>
<evidence type="ECO:0000256" key="3">
    <source>
        <dbReference type="ARBA" id="ARBA00022694"/>
    </source>
</evidence>
<dbReference type="GO" id="GO:0046872">
    <property type="term" value="F:metal ion binding"/>
    <property type="evidence" value="ECO:0007669"/>
    <property type="project" value="UniProtKB-KW"/>
</dbReference>
<keyword evidence="3 10" id="KW-0819">tRNA processing</keyword>
<dbReference type="Pfam" id="PF01926">
    <property type="entry name" value="MMR_HSR1"/>
    <property type="match status" value="1"/>
</dbReference>
<dbReference type="SUPFAM" id="SSF116878">
    <property type="entry name" value="TrmE connector domain"/>
    <property type="match status" value="1"/>
</dbReference>
<dbReference type="NCBIfam" id="TIGR00231">
    <property type="entry name" value="small_GTP"/>
    <property type="match status" value="1"/>
</dbReference>
<feature type="binding site" evidence="10">
    <location>
        <position position="226"/>
    </location>
    <ligand>
        <name>K(+)</name>
        <dbReference type="ChEBI" id="CHEBI:29103"/>
    </ligand>
</feature>
<dbReference type="EMBL" id="JAGIBU010000005">
    <property type="protein sequence ID" value="MBS7824947.1"/>
    <property type="molecule type" value="Genomic_DNA"/>
</dbReference>
<keyword evidence="4 10" id="KW-0479">Metal-binding</keyword>
<evidence type="ECO:0000256" key="4">
    <source>
        <dbReference type="ARBA" id="ARBA00022723"/>
    </source>
</evidence>